<feature type="transmembrane region" description="Helical" evidence="1">
    <location>
        <begin position="6"/>
        <end position="23"/>
    </location>
</feature>
<keyword evidence="1" id="KW-1133">Transmembrane helix</keyword>
<feature type="domain" description="DUF6249" evidence="2">
    <location>
        <begin position="7"/>
        <end position="104"/>
    </location>
</feature>
<evidence type="ECO:0000313" key="3">
    <source>
        <dbReference type="EMBL" id="SDD33022.1"/>
    </source>
</evidence>
<dbReference type="EMBL" id="FNAG01000002">
    <property type="protein sequence ID" value="SDD33022.1"/>
    <property type="molecule type" value="Genomic_DNA"/>
</dbReference>
<dbReference type="STRING" id="265719.SAMN04488509_10223"/>
<keyword evidence="4" id="KW-1185">Reference proteome</keyword>
<proteinExistence type="predicted"/>
<feature type="transmembrane region" description="Helical" evidence="1">
    <location>
        <begin position="85"/>
        <end position="103"/>
    </location>
</feature>
<dbReference type="OrthoDB" id="5954762at2"/>
<reference evidence="3 4" key="1">
    <citation type="submission" date="2016-10" db="EMBL/GenBank/DDBJ databases">
        <authorList>
            <person name="de Groot N.N."/>
        </authorList>
    </citation>
    <scope>NUCLEOTIDE SEQUENCE [LARGE SCALE GENOMIC DNA]</scope>
    <source>
        <strain evidence="3 4">DSM 16957</strain>
    </source>
</reference>
<gene>
    <name evidence="3" type="ORF">SAMN04488509_10223</name>
</gene>
<accession>A0A1G6TV28</accession>
<evidence type="ECO:0000313" key="4">
    <source>
        <dbReference type="Proteomes" id="UP000199603"/>
    </source>
</evidence>
<keyword evidence="1" id="KW-0812">Transmembrane</keyword>
<protein>
    <recommendedName>
        <fullName evidence="2">DUF6249 domain-containing protein</fullName>
    </recommendedName>
</protein>
<sequence length="110" mass="11973">MDFTILIPITLFIVIAYIVKVILDGRVRRRLVESSASESLVRSLIEADELARRTAALKWGMVLTSLGAAFGLIEWLDLRADSPGTFGLLFVAAGLGMLAYHLLAQRGRGG</sequence>
<evidence type="ECO:0000256" key="1">
    <source>
        <dbReference type="SAM" id="Phobius"/>
    </source>
</evidence>
<dbReference type="Pfam" id="PF19762">
    <property type="entry name" value="DUF6249"/>
    <property type="match status" value="1"/>
</dbReference>
<dbReference type="InterPro" id="IPR046216">
    <property type="entry name" value="DUF6249"/>
</dbReference>
<dbReference type="Proteomes" id="UP000199603">
    <property type="component" value="Unassembled WGS sequence"/>
</dbReference>
<dbReference type="RefSeq" id="WP_091239538.1">
    <property type="nucleotide sequence ID" value="NZ_FNAG01000002.1"/>
</dbReference>
<feature type="transmembrane region" description="Helical" evidence="1">
    <location>
        <begin position="55"/>
        <end position="73"/>
    </location>
</feature>
<organism evidence="3 4">
    <name type="scientific">Aquimonas voraii</name>
    <dbReference type="NCBI Taxonomy" id="265719"/>
    <lineage>
        <taxon>Bacteria</taxon>
        <taxon>Pseudomonadati</taxon>
        <taxon>Pseudomonadota</taxon>
        <taxon>Gammaproteobacteria</taxon>
        <taxon>Lysobacterales</taxon>
        <taxon>Lysobacteraceae</taxon>
        <taxon>Aquimonas</taxon>
    </lineage>
</organism>
<dbReference type="AlphaFoldDB" id="A0A1G6TV28"/>
<evidence type="ECO:0000259" key="2">
    <source>
        <dbReference type="Pfam" id="PF19762"/>
    </source>
</evidence>
<name>A0A1G6TV28_9GAMM</name>
<keyword evidence="1" id="KW-0472">Membrane</keyword>